<organism evidence="4 5">
    <name type="scientific">Fusarium torulosum</name>
    <dbReference type="NCBI Taxonomy" id="33205"/>
    <lineage>
        <taxon>Eukaryota</taxon>
        <taxon>Fungi</taxon>
        <taxon>Dikarya</taxon>
        <taxon>Ascomycota</taxon>
        <taxon>Pezizomycotina</taxon>
        <taxon>Sordariomycetes</taxon>
        <taxon>Hypocreomycetidae</taxon>
        <taxon>Hypocreales</taxon>
        <taxon>Nectriaceae</taxon>
        <taxon>Fusarium</taxon>
    </lineage>
</organism>
<evidence type="ECO:0000256" key="2">
    <source>
        <dbReference type="ARBA" id="ARBA00022553"/>
    </source>
</evidence>
<comment type="caution">
    <text evidence="4">The sequence shown here is derived from an EMBL/GenBank/DDBJ whole genome shotgun (WGS) entry which is preliminary data.</text>
</comment>
<dbReference type="Gene3D" id="3.40.50.12780">
    <property type="entry name" value="N-terminal domain of ligase-like"/>
    <property type="match status" value="1"/>
</dbReference>
<dbReference type="Pfam" id="PF00501">
    <property type="entry name" value="AMP-binding"/>
    <property type="match status" value="1"/>
</dbReference>
<dbReference type="InterPro" id="IPR042099">
    <property type="entry name" value="ANL_N_sf"/>
</dbReference>
<sequence>MSNYRLHITVTGEWVKRFNEQGYQLCFASGVKTGEKTNFNVIAATHAIANNITVQWSDNCSIAASQDSFEHGMILNASTDVTDIQAGQSYTLPENWTNGVVNQDSASPPGGFKFINKTNGAGAIVYRRVGGKPSPIYFSSYAPLPPGTEDLTPVSKVKVWFSRDVQPGTMISHFDSEAMEVDLSGRTQIELGYDGRWSQKVNVNLLRGLTKTPRIDGSLASSSISAEEDIANMLQVSQGPAVPLTPGPAPSHQIDLIIRTHGLKPGLKTVPMSLFTYEGLGHRVDTIAETLIDAGVASGDIGGVLQQPGSDWICRMLAAFRVGATYLPLLIRPLRILLSLETTGAAAIDISSIQQYILSSSQENSAQPQGITPINFTVVSTGVPKGTKIKHSNLVARNEGFSKQYDISTSKSFNMLQQSVFSFDFPINQTLIALYTDGYSCIVLPEHRDDPFEITRTMLRGNINYTSGMPSEYEMWF</sequence>
<accession>A0AAE8M4C0</accession>
<dbReference type="EMBL" id="ONZP01000111">
    <property type="protein sequence ID" value="SPJ73989.1"/>
    <property type="molecule type" value="Genomic_DNA"/>
</dbReference>
<gene>
    <name evidence="4" type="ORF">FTOL_03719</name>
</gene>
<name>A0AAE8M4C0_9HYPO</name>
<dbReference type="InterPro" id="IPR000873">
    <property type="entry name" value="AMP-dep_synth/lig_dom"/>
</dbReference>
<proteinExistence type="predicted"/>
<dbReference type="AlphaFoldDB" id="A0AAE8M4C0"/>
<dbReference type="Proteomes" id="UP001187734">
    <property type="component" value="Unassembled WGS sequence"/>
</dbReference>
<feature type="domain" description="AMP-dependent synthetase/ligase" evidence="3">
    <location>
        <begin position="361"/>
        <end position="476"/>
    </location>
</feature>
<keyword evidence="5" id="KW-1185">Reference proteome</keyword>
<protein>
    <recommendedName>
        <fullName evidence="3">AMP-dependent synthetase/ligase domain-containing protein</fullName>
    </recommendedName>
</protein>
<dbReference type="SUPFAM" id="SSF56801">
    <property type="entry name" value="Acetyl-CoA synthetase-like"/>
    <property type="match status" value="1"/>
</dbReference>
<keyword evidence="1" id="KW-0596">Phosphopantetheine</keyword>
<evidence type="ECO:0000259" key="3">
    <source>
        <dbReference type="Pfam" id="PF00501"/>
    </source>
</evidence>
<evidence type="ECO:0000313" key="4">
    <source>
        <dbReference type="EMBL" id="SPJ73989.1"/>
    </source>
</evidence>
<reference evidence="4" key="1">
    <citation type="submission" date="2018-03" db="EMBL/GenBank/DDBJ databases">
        <authorList>
            <person name="Guldener U."/>
        </authorList>
    </citation>
    <scope>NUCLEOTIDE SEQUENCE</scope>
</reference>
<evidence type="ECO:0000313" key="5">
    <source>
        <dbReference type="Proteomes" id="UP001187734"/>
    </source>
</evidence>
<keyword evidence="2" id="KW-0597">Phosphoprotein</keyword>
<evidence type="ECO:0000256" key="1">
    <source>
        <dbReference type="ARBA" id="ARBA00022450"/>
    </source>
</evidence>
<dbReference type="PANTHER" id="PTHR44845:SF6">
    <property type="entry name" value="BETA-ALANINE-ACTIVATING ENZYME"/>
    <property type="match status" value="1"/>
</dbReference>
<dbReference type="PANTHER" id="PTHR44845">
    <property type="entry name" value="CARRIER DOMAIN-CONTAINING PROTEIN"/>
    <property type="match status" value="1"/>
</dbReference>